<feature type="chain" id="PRO_5003440459" evidence="2">
    <location>
        <begin position="19"/>
        <end position="94"/>
    </location>
</feature>
<keyword evidence="1" id="KW-1133">Transmembrane helix</keyword>
<organism evidence="3 4">
    <name type="scientific">Botryotinia fuckeliana (strain T4)</name>
    <name type="common">Noble rot fungus</name>
    <name type="synonym">Botrytis cinerea</name>
    <dbReference type="NCBI Taxonomy" id="999810"/>
    <lineage>
        <taxon>Eukaryota</taxon>
        <taxon>Fungi</taxon>
        <taxon>Dikarya</taxon>
        <taxon>Ascomycota</taxon>
        <taxon>Pezizomycotina</taxon>
        <taxon>Leotiomycetes</taxon>
        <taxon>Helotiales</taxon>
        <taxon>Sclerotiniaceae</taxon>
        <taxon>Botrytis</taxon>
    </lineage>
</organism>
<reference evidence="4" key="1">
    <citation type="journal article" date="2011" name="PLoS Genet.">
        <title>Genomic analysis of the necrotrophic fungal pathogens Sclerotinia sclerotiorum and Botrytis cinerea.</title>
        <authorList>
            <person name="Amselem J."/>
            <person name="Cuomo C.A."/>
            <person name="van Kan J.A."/>
            <person name="Viaud M."/>
            <person name="Benito E.P."/>
            <person name="Couloux A."/>
            <person name="Coutinho P.M."/>
            <person name="de Vries R.P."/>
            <person name="Dyer P.S."/>
            <person name="Fillinger S."/>
            <person name="Fournier E."/>
            <person name="Gout L."/>
            <person name="Hahn M."/>
            <person name="Kohn L."/>
            <person name="Lapalu N."/>
            <person name="Plummer K.M."/>
            <person name="Pradier J.M."/>
            <person name="Quevillon E."/>
            <person name="Sharon A."/>
            <person name="Simon A."/>
            <person name="ten Have A."/>
            <person name="Tudzynski B."/>
            <person name="Tudzynski P."/>
            <person name="Wincker P."/>
            <person name="Andrew M."/>
            <person name="Anthouard V."/>
            <person name="Beever R.E."/>
            <person name="Beffa R."/>
            <person name="Benoit I."/>
            <person name="Bouzid O."/>
            <person name="Brault B."/>
            <person name="Chen Z."/>
            <person name="Choquer M."/>
            <person name="Collemare J."/>
            <person name="Cotton P."/>
            <person name="Danchin E.G."/>
            <person name="Da Silva C."/>
            <person name="Gautier A."/>
            <person name="Giraud C."/>
            <person name="Giraud T."/>
            <person name="Gonzalez C."/>
            <person name="Grossetete S."/>
            <person name="Guldener U."/>
            <person name="Henrissat B."/>
            <person name="Howlett B.J."/>
            <person name="Kodira C."/>
            <person name="Kretschmer M."/>
            <person name="Lappartient A."/>
            <person name="Leroch M."/>
            <person name="Levis C."/>
            <person name="Mauceli E."/>
            <person name="Neuveglise C."/>
            <person name="Oeser B."/>
            <person name="Pearson M."/>
            <person name="Poulain J."/>
            <person name="Poussereau N."/>
            <person name="Quesneville H."/>
            <person name="Rascle C."/>
            <person name="Schumacher J."/>
            <person name="Segurens B."/>
            <person name="Sexton A."/>
            <person name="Silva E."/>
            <person name="Sirven C."/>
            <person name="Soanes D.M."/>
            <person name="Talbot N.J."/>
            <person name="Templeton M."/>
            <person name="Yandava C."/>
            <person name="Yarden O."/>
            <person name="Zeng Q."/>
            <person name="Rollins J.A."/>
            <person name="Lebrun M.H."/>
            <person name="Dickman M."/>
        </authorList>
    </citation>
    <scope>NUCLEOTIDE SEQUENCE [LARGE SCALE GENOMIC DNA]</scope>
    <source>
        <strain evidence="4">T4</strain>
    </source>
</reference>
<keyword evidence="2" id="KW-0732">Signal</keyword>
<keyword evidence="1" id="KW-0812">Transmembrane</keyword>
<accession>G2XZU8</accession>
<evidence type="ECO:0000256" key="2">
    <source>
        <dbReference type="SAM" id="SignalP"/>
    </source>
</evidence>
<dbReference type="Proteomes" id="UP000008177">
    <property type="component" value="Unplaced contigs"/>
</dbReference>
<feature type="signal peptide" evidence="2">
    <location>
        <begin position="1"/>
        <end position="18"/>
    </location>
</feature>
<keyword evidence="1" id="KW-0472">Membrane</keyword>
<sequence length="94" mass="9543">MTSRTMLALSLFFTIITATSIPICGENSSSIAGSGSINTGCGVYNFQLVNTTSKSANSTSGSSESGSSKASVVSYCAVTGSVLFGVAAFFGWFL</sequence>
<dbReference type="HOGENOM" id="CLU_2385885_0_0_1"/>
<feature type="transmembrane region" description="Helical" evidence="1">
    <location>
        <begin position="72"/>
        <end position="93"/>
    </location>
</feature>
<dbReference type="InParanoid" id="G2XZU8"/>
<evidence type="ECO:0000313" key="3">
    <source>
        <dbReference type="EMBL" id="CCD45985.1"/>
    </source>
</evidence>
<name>G2XZU8_BOTF4</name>
<dbReference type="AlphaFoldDB" id="G2XZU8"/>
<evidence type="ECO:0000256" key="1">
    <source>
        <dbReference type="SAM" id="Phobius"/>
    </source>
</evidence>
<proteinExistence type="predicted"/>
<protein>
    <submittedName>
        <fullName evidence="3">Uncharacterized protein</fullName>
    </submittedName>
</protein>
<gene>
    <name evidence="3" type="ORF">BofuT4_uP050030.1</name>
</gene>
<dbReference type="EMBL" id="FQ790278">
    <property type="protein sequence ID" value="CCD45985.1"/>
    <property type="molecule type" value="Genomic_DNA"/>
</dbReference>
<evidence type="ECO:0000313" key="4">
    <source>
        <dbReference type="Proteomes" id="UP000008177"/>
    </source>
</evidence>